<protein>
    <submittedName>
        <fullName evidence="1">Uncharacterized protein</fullName>
    </submittedName>
</protein>
<name>A0A062VGX2_9PROT</name>
<comment type="caution">
    <text evidence="1">The sequence shown here is derived from an EMBL/GenBank/DDBJ whole genome shotgun (WGS) entry which is preliminary data.</text>
</comment>
<sequence length="684" mass="74714">MQRGFLFDAKAEKTYVHRRKGVIHPASIADVAAQRFFYSRLSSDGSKTLDDKITDYENRLGGLLISLRSVDIDGAVDPALAAEVIAHLTPRSANMRRMFGSGMQQLMTAAAEAFSDEDTVVQMLGLSEPGPNAVWNEHISRMFDKEPQLKTMLDLLQLPDDLLERLIFMAAKEHFLGRYGAKSLGIMEAFTSVLDGLDDIVRDGHNKALGNGLVAMARKESLEALEWRIRAAPPEGAILPDCVAIGADDEGGTFFPYMMTNTASVSAVVMPITSTKLLVGVRVGHAAPVLSDFNKDASACSDELFITASSASVFAEISANLGERWSAEIDAVVQGALKDILPNKKSARELSGEPPPLSPLSYQLSFTGLGTDEEITPLSEKTQRLVGQIRPLFDLDRLDGITFAADHEAALTELERGFDVNVTPEGMPEDIAQGVSTAVVLRDGVLKVRIVMHAAYGQALVANDVQDAEVALHFLVAGLAQACTLNRIEKALPEFLMTPVMMSDHDGVLHCAVRKAIRAYRYARDSTEFGADDVVEEEFSKYLISTFDSATTALKQAKEAHAQSENFPVLFEAAHGMASNMLISAARLIGHRHGMGQLGFPGAETEVGAVMASRQLTNWIEVFSKDLQRFWQKDQWTRKDFYALNIHAERVLWANGIVLWREPNGQGTMIMAAPHNAASLQLQP</sequence>
<dbReference type="eggNOG" id="ENOG50334CV">
    <property type="taxonomic scope" value="Bacteria"/>
</dbReference>
<keyword evidence="2" id="KW-1185">Reference proteome</keyword>
<dbReference type="AlphaFoldDB" id="A0A062VGX2"/>
<proteinExistence type="predicted"/>
<dbReference type="PATRIC" id="fig|1280954.3.peg.2635"/>
<evidence type="ECO:0000313" key="1">
    <source>
        <dbReference type="EMBL" id="KCZ97775.1"/>
    </source>
</evidence>
<evidence type="ECO:0000313" key="2">
    <source>
        <dbReference type="Proteomes" id="UP000027100"/>
    </source>
</evidence>
<organism evidence="1 2">
    <name type="scientific">Hyphomonas polymorpha PS728</name>
    <dbReference type="NCBI Taxonomy" id="1280954"/>
    <lineage>
        <taxon>Bacteria</taxon>
        <taxon>Pseudomonadati</taxon>
        <taxon>Pseudomonadota</taxon>
        <taxon>Alphaproteobacteria</taxon>
        <taxon>Hyphomonadales</taxon>
        <taxon>Hyphomonadaceae</taxon>
        <taxon>Hyphomonas</taxon>
    </lineage>
</organism>
<gene>
    <name evidence="1" type="ORF">HPO_13010</name>
</gene>
<dbReference type="EMBL" id="ARYM01000015">
    <property type="protein sequence ID" value="KCZ97775.1"/>
    <property type="molecule type" value="Genomic_DNA"/>
</dbReference>
<accession>A0A062VGX2</accession>
<dbReference type="Proteomes" id="UP000027100">
    <property type="component" value="Unassembled WGS sequence"/>
</dbReference>
<reference evidence="1 2" key="1">
    <citation type="journal article" date="2014" name="Antonie Van Leeuwenhoek">
        <title>Hyphomonas beringensis sp. nov. and Hyphomonas chukchiensis sp. nov., isolated from surface seawater of the Bering Sea and Chukchi Sea.</title>
        <authorList>
            <person name="Li C."/>
            <person name="Lai Q."/>
            <person name="Li G."/>
            <person name="Dong C."/>
            <person name="Wang J."/>
            <person name="Liao Y."/>
            <person name="Shao Z."/>
        </authorList>
    </citation>
    <scope>NUCLEOTIDE SEQUENCE [LARGE SCALE GENOMIC DNA]</scope>
    <source>
        <strain evidence="1 2">PS728</strain>
    </source>
</reference>
<dbReference type="STRING" id="1280954.HPO_13010"/>